<accession>A0ABR0FWY8</accession>
<dbReference type="RefSeq" id="XP_062736328.1">
    <property type="nucleotide sequence ID" value="XM_062871692.1"/>
</dbReference>
<evidence type="ECO:0000313" key="2">
    <source>
        <dbReference type="EMBL" id="KAK4647352.1"/>
    </source>
</evidence>
<feature type="compositionally biased region" description="Polar residues" evidence="1">
    <location>
        <begin position="52"/>
        <end position="63"/>
    </location>
</feature>
<sequence>MLWNKGLNRHLFDTTTKGTKKTKKYGPFIVELFNHIGTIESRERNRFEGPTGISSLPSETIPQQAAIKALDGKP</sequence>
<organism evidence="2 3">
    <name type="scientific">Podospora bellae-mahoneyi</name>
    <dbReference type="NCBI Taxonomy" id="2093777"/>
    <lineage>
        <taxon>Eukaryota</taxon>
        <taxon>Fungi</taxon>
        <taxon>Dikarya</taxon>
        <taxon>Ascomycota</taxon>
        <taxon>Pezizomycotina</taxon>
        <taxon>Sordariomycetes</taxon>
        <taxon>Sordariomycetidae</taxon>
        <taxon>Sordariales</taxon>
        <taxon>Podosporaceae</taxon>
        <taxon>Podospora</taxon>
    </lineage>
</organism>
<reference evidence="2 3" key="1">
    <citation type="journal article" date="2023" name="bioRxiv">
        <title>High-quality genome assemblies of four members of thePodospora anserinaspecies complex.</title>
        <authorList>
            <person name="Ament-Velasquez S.L."/>
            <person name="Vogan A.A."/>
            <person name="Wallerman O."/>
            <person name="Hartmann F."/>
            <person name="Gautier V."/>
            <person name="Silar P."/>
            <person name="Giraud T."/>
            <person name="Johannesson H."/>
        </authorList>
    </citation>
    <scope>NUCLEOTIDE SEQUENCE [LARGE SCALE GENOMIC DNA]</scope>
    <source>
        <strain evidence="2 3">CBS 112042</strain>
    </source>
</reference>
<comment type="caution">
    <text evidence="2">The sequence shown here is derived from an EMBL/GenBank/DDBJ whole genome shotgun (WGS) entry which is preliminary data.</text>
</comment>
<evidence type="ECO:0000256" key="1">
    <source>
        <dbReference type="SAM" id="MobiDB-lite"/>
    </source>
</evidence>
<dbReference type="Proteomes" id="UP001322138">
    <property type="component" value="Unassembled WGS sequence"/>
</dbReference>
<dbReference type="GeneID" id="87890740"/>
<gene>
    <name evidence="2" type="ORF">QC761_0000060</name>
</gene>
<dbReference type="EMBL" id="JAFFGZ010000001">
    <property type="protein sequence ID" value="KAK4647352.1"/>
    <property type="molecule type" value="Genomic_DNA"/>
</dbReference>
<evidence type="ECO:0000313" key="3">
    <source>
        <dbReference type="Proteomes" id="UP001322138"/>
    </source>
</evidence>
<keyword evidence="3" id="KW-1185">Reference proteome</keyword>
<proteinExistence type="predicted"/>
<name>A0ABR0FWY8_9PEZI</name>
<feature type="region of interest" description="Disordered" evidence="1">
    <location>
        <begin position="43"/>
        <end position="74"/>
    </location>
</feature>
<protein>
    <submittedName>
        <fullName evidence="2">Uncharacterized protein</fullName>
    </submittedName>
</protein>